<comment type="caution">
    <text evidence="4">The sequence shown here is derived from an EMBL/GenBank/DDBJ whole genome shotgun (WGS) entry which is preliminary data.</text>
</comment>
<feature type="compositionally biased region" description="Polar residues" evidence="1">
    <location>
        <begin position="926"/>
        <end position="942"/>
    </location>
</feature>
<reference evidence="4 5" key="1">
    <citation type="submission" date="2014-10" db="EMBL/GenBank/DDBJ databases">
        <title>Draft genome of the hookworm Ancylostoma caninum.</title>
        <authorList>
            <person name="Mitreva M."/>
        </authorList>
    </citation>
    <scope>NUCLEOTIDE SEQUENCE [LARGE SCALE GENOMIC DNA]</scope>
    <source>
        <strain evidence="4 5">Baltimore</strain>
    </source>
</reference>
<feature type="region of interest" description="Disordered" evidence="1">
    <location>
        <begin position="1153"/>
        <end position="1194"/>
    </location>
</feature>
<feature type="compositionally biased region" description="Basic and acidic residues" evidence="1">
    <location>
        <begin position="878"/>
        <end position="899"/>
    </location>
</feature>
<feature type="transmembrane region" description="Helical" evidence="2">
    <location>
        <begin position="330"/>
        <end position="350"/>
    </location>
</feature>
<organism evidence="4 5">
    <name type="scientific">Ancylostoma caninum</name>
    <name type="common">Dog hookworm</name>
    <dbReference type="NCBI Taxonomy" id="29170"/>
    <lineage>
        <taxon>Eukaryota</taxon>
        <taxon>Metazoa</taxon>
        <taxon>Ecdysozoa</taxon>
        <taxon>Nematoda</taxon>
        <taxon>Chromadorea</taxon>
        <taxon>Rhabditida</taxon>
        <taxon>Rhabditina</taxon>
        <taxon>Rhabditomorpha</taxon>
        <taxon>Strongyloidea</taxon>
        <taxon>Ancylostomatidae</taxon>
        <taxon>Ancylostomatinae</taxon>
        <taxon>Ancylostoma</taxon>
    </lineage>
</organism>
<feature type="signal peptide" evidence="3">
    <location>
        <begin position="1"/>
        <end position="18"/>
    </location>
</feature>
<gene>
    <name evidence="4" type="ORF">ANCCAN_22973</name>
</gene>
<evidence type="ECO:0000313" key="4">
    <source>
        <dbReference type="EMBL" id="RCN31247.1"/>
    </source>
</evidence>
<keyword evidence="5" id="KW-1185">Reference proteome</keyword>
<accession>A0A368FM46</accession>
<dbReference type="STRING" id="29170.A0A368FM46"/>
<feature type="chain" id="PRO_5016794362" evidence="3">
    <location>
        <begin position="19"/>
        <end position="1194"/>
    </location>
</feature>
<sequence length="1194" mass="132820">MRLISLFLISTLLQSLSAEFQEYYEDIPEDIVGQTANYTINETDAKTHTVGHQPAPGDNCFGVPITYKYSRDFVAESRFPREFGVLSRYPRCWSYLAPLVCATIFRPCSRHYFIEKSKEGDVVNGTIELWQLLGSASCGAAQAMCGDVISAGLFPSFIKCEEVRDNTTQNVGKSRIVYSSSCQHRSDEFPVQVGPGTCPWPLVSESGSVHSDVSPVLDSCFLPCRSPLVSSSLSNRFRSLRFVLCILLTIFFVGESVYLSRFSKIFTESLSVFYVSHAVISIATYCFIWSLSLFDYFFTLSNCSLDGSSRRDALSHSLFEWPFKIRARPFLVLCVYGLAITISLLVMSNLRENDGVSGVCYNGLLTWWKYLISILPLLCLFLLTLSLGYLVIVRKEAFLKSLASKHALLELNKADKQEHHTGITKLQNNSPSAEANGHVCPVRNSTDRREYDSLLMPDTLQQKFECQFCTSYRYLSRQLCYERNFGLSSKWTGASFAVFVLFLIGSPVTHLMYIGVSDGHEVRSVVDYINCGSAHAIRNRSLTWNANSDFPSPALHEAPWCSLPLERARGRLEGILIVFIVLPVLPFVVLLVAFLAGINGYGGMTKIRNSRGDSSVFSKLFSNEDESCEMAPVKSFLSGSCEANEEKIPGGAMPSPTEVVVSSKLGSASVSKNIDETADTAEIVDDKSTNSEGPTEANDEDRESQEEYREEFLKIINQLRGELAFQQSMLINDGAAWNICLHYMQRTEQLLSHVTAPVNPADGFTRDLLALGAEMSRVLPSVSDHAMQLSRWMNSVQEACLKLEHIRSVPTEEQQSYFDSQDISRQQQLLALNEYIMRAVASTAARQSACPANPGKSAVQPEGTAQEVQQEQQQRQCSSKEEHVKQQEVQESSTKRQDNAKGPNPQCDQQPGPSHRIQNEARPAPTSASGCPGPSSNENSANGVREQSGRPRPLLRISAYAESYCATPRGILTRLTIPELRIRVQQIKNICAGDSLYPQELSYMLLVTGDIIFGGNRPREDLFLYTAEQLPVIFGTNSPGIDARIGVQDFLSQMRRRALCVVAAIGYHFSLDSRRGLDYTPPVLPPLGLYRSENELVLRRVLGDRDDVLPSLRGFLQEFQFGRGPVEPRPDLKFAAAFRNYLRLVAAREGFNSDSIEEDVPDPEPRQMLLNPADEATSSDEPDEVDVEGPAPPT</sequence>
<feature type="transmembrane region" description="Helical" evidence="2">
    <location>
        <begin position="370"/>
        <end position="392"/>
    </location>
</feature>
<dbReference type="EMBL" id="JOJR01001346">
    <property type="protein sequence ID" value="RCN31247.1"/>
    <property type="molecule type" value="Genomic_DNA"/>
</dbReference>
<evidence type="ECO:0000313" key="5">
    <source>
        <dbReference type="Proteomes" id="UP000252519"/>
    </source>
</evidence>
<keyword evidence="2" id="KW-0812">Transmembrane</keyword>
<keyword evidence="2" id="KW-1133">Transmembrane helix</keyword>
<dbReference type="Gene3D" id="1.10.2000.10">
    <property type="entry name" value="Frizzled cysteine-rich domain"/>
    <property type="match status" value="1"/>
</dbReference>
<feature type="transmembrane region" description="Helical" evidence="2">
    <location>
        <begin position="240"/>
        <end position="259"/>
    </location>
</feature>
<feature type="compositionally biased region" description="Acidic residues" evidence="1">
    <location>
        <begin position="1177"/>
        <end position="1187"/>
    </location>
</feature>
<dbReference type="InterPro" id="IPR036790">
    <property type="entry name" value="Frizzled_dom_sf"/>
</dbReference>
<protein>
    <submittedName>
        <fullName evidence="4">Uncharacterized protein</fullName>
    </submittedName>
</protein>
<evidence type="ECO:0000256" key="3">
    <source>
        <dbReference type="SAM" id="SignalP"/>
    </source>
</evidence>
<feature type="transmembrane region" description="Helical" evidence="2">
    <location>
        <begin position="271"/>
        <end position="294"/>
    </location>
</feature>
<feature type="transmembrane region" description="Helical" evidence="2">
    <location>
        <begin position="575"/>
        <end position="601"/>
    </location>
</feature>
<feature type="region of interest" description="Disordered" evidence="1">
    <location>
        <begin position="676"/>
        <end position="708"/>
    </location>
</feature>
<keyword evidence="2" id="KW-0472">Membrane</keyword>
<dbReference type="AlphaFoldDB" id="A0A368FM46"/>
<evidence type="ECO:0000256" key="1">
    <source>
        <dbReference type="SAM" id="MobiDB-lite"/>
    </source>
</evidence>
<feature type="compositionally biased region" description="Low complexity" evidence="1">
    <location>
        <begin position="866"/>
        <end position="876"/>
    </location>
</feature>
<keyword evidence="3" id="KW-0732">Signal</keyword>
<feature type="transmembrane region" description="Helical" evidence="2">
    <location>
        <begin position="491"/>
        <end position="514"/>
    </location>
</feature>
<name>A0A368FM46_ANCCA</name>
<dbReference type="OrthoDB" id="5825023at2759"/>
<proteinExistence type="predicted"/>
<evidence type="ECO:0000256" key="2">
    <source>
        <dbReference type="SAM" id="Phobius"/>
    </source>
</evidence>
<feature type="region of interest" description="Disordered" evidence="1">
    <location>
        <begin position="847"/>
        <end position="950"/>
    </location>
</feature>
<dbReference type="Proteomes" id="UP000252519">
    <property type="component" value="Unassembled WGS sequence"/>
</dbReference>